<protein>
    <submittedName>
        <fullName evidence="1">Uncharacterized protein</fullName>
    </submittedName>
</protein>
<organism evidence="1 2">
    <name type="scientific">Kordiimonas lacus</name>
    <dbReference type="NCBI Taxonomy" id="637679"/>
    <lineage>
        <taxon>Bacteria</taxon>
        <taxon>Pseudomonadati</taxon>
        <taxon>Pseudomonadota</taxon>
        <taxon>Alphaproteobacteria</taxon>
        <taxon>Kordiimonadales</taxon>
        <taxon>Kordiimonadaceae</taxon>
        <taxon>Kordiimonas</taxon>
    </lineage>
</organism>
<sequence>MPSILSSHDHEFKIPTSVNWGNISLIIKAEARQKGIMLASECLGDGLCHGPTRFIMSHIEMQRCHRNPFFPH</sequence>
<accession>A0A1G6VR67</accession>
<name>A0A1G6VR67_9PROT</name>
<proteinExistence type="predicted"/>
<evidence type="ECO:0000313" key="2">
    <source>
        <dbReference type="Proteomes" id="UP000183685"/>
    </source>
</evidence>
<evidence type="ECO:0000313" key="1">
    <source>
        <dbReference type="EMBL" id="SDD56078.1"/>
    </source>
</evidence>
<dbReference type="AlphaFoldDB" id="A0A1G6VR67"/>
<keyword evidence="2" id="KW-1185">Reference proteome</keyword>
<gene>
    <name evidence="1" type="ORF">SAMN04488071_0826</name>
</gene>
<reference evidence="1 2" key="1">
    <citation type="submission" date="2016-10" db="EMBL/GenBank/DDBJ databases">
        <authorList>
            <person name="de Groot N.N."/>
        </authorList>
    </citation>
    <scope>NUCLEOTIDE SEQUENCE [LARGE SCALE GENOMIC DNA]</scope>
    <source>
        <strain evidence="1 2">CGMCC 1.9109</strain>
    </source>
</reference>
<dbReference type="Proteomes" id="UP000183685">
    <property type="component" value="Unassembled WGS sequence"/>
</dbReference>
<dbReference type="EMBL" id="FNAK01000002">
    <property type="protein sequence ID" value="SDD56078.1"/>
    <property type="molecule type" value="Genomic_DNA"/>
</dbReference>